<dbReference type="InterPro" id="IPR000903">
    <property type="entry name" value="NMT"/>
</dbReference>
<evidence type="ECO:0000259" key="9">
    <source>
        <dbReference type="Pfam" id="PF02799"/>
    </source>
</evidence>
<feature type="region of interest" description="Disordered" evidence="7">
    <location>
        <begin position="1"/>
        <end position="23"/>
    </location>
</feature>
<evidence type="ECO:0000256" key="7">
    <source>
        <dbReference type="SAM" id="MobiDB-lite"/>
    </source>
</evidence>
<dbReference type="SUPFAM" id="SSF55729">
    <property type="entry name" value="Acyl-CoA N-acyltransferases (Nat)"/>
    <property type="match status" value="2"/>
</dbReference>
<dbReference type="GO" id="GO:0005737">
    <property type="term" value="C:cytoplasm"/>
    <property type="evidence" value="ECO:0007669"/>
    <property type="project" value="TreeGrafter"/>
</dbReference>
<dbReference type="InterPro" id="IPR022677">
    <property type="entry name" value="NMT_C"/>
</dbReference>
<dbReference type="PIRSF" id="PIRSF015892">
    <property type="entry name" value="N-myristl_transf"/>
    <property type="match status" value="1"/>
</dbReference>
<organism evidence="10 11">
    <name type="scientific">Nannochloropsis gaditana</name>
    <dbReference type="NCBI Taxonomy" id="72520"/>
    <lineage>
        <taxon>Eukaryota</taxon>
        <taxon>Sar</taxon>
        <taxon>Stramenopiles</taxon>
        <taxon>Ochrophyta</taxon>
        <taxon>Eustigmatophyceae</taxon>
        <taxon>Eustigmatales</taxon>
        <taxon>Monodopsidaceae</taxon>
        <taxon>Nannochloropsis</taxon>
    </lineage>
</organism>
<dbReference type="Pfam" id="PF02799">
    <property type="entry name" value="NMT_C"/>
    <property type="match status" value="1"/>
</dbReference>
<dbReference type="GO" id="GO:0004379">
    <property type="term" value="F:glycylpeptide N-tetradecanoyltransferase activity"/>
    <property type="evidence" value="ECO:0007669"/>
    <property type="project" value="UniProtKB-EC"/>
</dbReference>
<dbReference type="InterPro" id="IPR016181">
    <property type="entry name" value="Acyl_CoA_acyltransferase"/>
</dbReference>
<dbReference type="OrthoDB" id="60315at2759"/>
<dbReference type="AlphaFoldDB" id="W7TQ34"/>
<keyword evidence="3 5" id="KW-0808">Transferase</keyword>
<dbReference type="PANTHER" id="PTHR11377:SF5">
    <property type="entry name" value="GLYCYLPEPTIDE N-TETRADECANOYLTRANSFERASE"/>
    <property type="match status" value="1"/>
</dbReference>
<comment type="caution">
    <text evidence="10">The sequence shown here is derived from an EMBL/GenBank/DDBJ whole genome shotgun (WGS) entry which is preliminary data.</text>
</comment>
<evidence type="ECO:0000256" key="5">
    <source>
        <dbReference type="RuleBase" id="RU000586"/>
    </source>
</evidence>
<keyword evidence="4 5" id="KW-0012">Acyltransferase</keyword>
<feature type="compositionally biased region" description="Basic and acidic residues" evidence="7">
    <location>
        <begin position="1"/>
        <end position="14"/>
    </location>
</feature>
<dbReference type="EMBL" id="AZIL01000352">
    <property type="protein sequence ID" value="EWM28172.1"/>
    <property type="molecule type" value="Genomic_DNA"/>
</dbReference>
<dbReference type="PANTHER" id="PTHR11377">
    <property type="entry name" value="N-MYRISTOYL TRANSFERASE"/>
    <property type="match status" value="1"/>
</dbReference>
<dbReference type="Gene3D" id="3.40.630.170">
    <property type="match status" value="1"/>
</dbReference>
<evidence type="ECO:0000256" key="6">
    <source>
        <dbReference type="RuleBase" id="RU004178"/>
    </source>
</evidence>
<sequence>MADRTQENGEKSGQSDDTTDAEVMIEHFGDMHVGGEEGGRAAKEKTLEMTAGQSLTAEQLKMMLHAEPGIFRMPFQEKTQEQFKFWSTQPVLRLDEDRKENGPIETGKTPADVRQEPYNLPEGFTWCEVDMRDGQEAKEVYDLLNQNYVEDDDNMFRFNYSPAFLEWALTPPGSQKDFVVGIRVDPSAAAVTKGKSRRKLVGFITGVPVQMRVHDKVMPMVEINFLCVLKKLRSKRLAPVLIKEITRRVNLTGVWQAVYTAGVVLPRPVARCRYYHRLIRPKKLVEIGFTRLAPRMTMARTIRLYQLPDVCASGIRPMTLADVPSARKLLNTYLEAFKLAPVMDDADLAHWLLPRPNVVDSFVVTKEGCVTDMCSFYHLHSTVIDNTAYPSLNAVYSFYNVATTMSLTSLMREALILAKQRDVDVFNALDLMENQLFLKELKFGHGDGVLHYYLYNWGCADIEPAHVGLVLL</sequence>
<evidence type="ECO:0000256" key="1">
    <source>
        <dbReference type="ARBA" id="ARBA00009469"/>
    </source>
</evidence>
<evidence type="ECO:0000256" key="4">
    <source>
        <dbReference type="ARBA" id="ARBA00023315"/>
    </source>
</evidence>
<comment type="catalytic activity">
    <reaction evidence="5">
        <text>N-terminal glycyl-[protein] + tetradecanoyl-CoA = N-tetradecanoylglycyl-[protein] + CoA + H(+)</text>
        <dbReference type="Rhea" id="RHEA:15521"/>
        <dbReference type="Rhea" id="RHEA-COMP:12666"/>
        <dbReference type="Rhea" id="RHEA-COMP:12667"/>
        <dbReference type="ChEBI" id="CHEBI:15378"/>
        <dbReference type="ChEBI" id="CHEBI:57287"/>
        <dbReference type="ChEBI" id="CHEBI:57385"/>
        <dbReference type="ChEBI" id="CHEBI:64723"/>
        <dbReference type="ChEBI" id="CHEBI:133050"/>
        <dbReference type="EC" id="2.3.1.97"/>
    </reaction>
</comment>
<protein>
    <recommendedName>
        <fullName evidence="2 5">Glycylpeptide N-tetradecanoyltransferase</fullName>
        <ecNumber evidence="2 5">2.3.1.97</ecNumber>
    </recommendedName>
</protein>
<evidence type="ECO:0000313" key="11">
    <source>
        <dbReference type="Proteomes" id="UP000019335"/>
    </source>
</evidence>
<dbReference type="Proteomes" id="UP000019335">
    <property type="component" value="Chromosome 5"/>
</dbReference>
<proteinExistence type="inferred from homology"/>
<evidence type="ECO:0000256" key="2">
    <source>
        <dbReference type="ARBA" id="ARBA00012923"/>
    </source>
</evidence>
<feature type="domain" description="Glycylpeptide N-tetradecanoyltransferase N-terminal" evidence="8">
    <location>
        <begin position="103"/>
        <end position="272"/>
    </location>
</feature>
<comment type="similarity">
    <text evidence="1 6">Belongs to the NMT family.</text>
</comment>
<keyword evidence="11" id="KW-1185">Reference proteome</keyword>
<evidence type="ECO:0000259" key="8">
    <source>
        <dbReference type="Pfam" id="PF01233"/>
    </source>
</evidence>
<gene>
    <name evidence="10" type="ORF">Naga_100004g141</name>
</gene>
<dbReference type="Pfam" id="PF01233">
    <property type="entry name" value="NMT"/>
    <property type="match status" value="1"/>
</dbReference>
<dbReference type="InterPro" id="IPR022678">
    <property type="entry name" value="NMT_CS"/>
</dbReference>
<dbReference type="InterPro" id="IPR022676">
    <property type="entry name" value="NMT_N"/>
</dbReference>
<dbReference type="PROSITE" id="PS00976">
    <property type="entry name" value="NMT_2"/>
    <property type="match status" value="1"/>
</dbReference>
<reference evidence="10 11" key="1">
    <citation type="journal article" date="2014" name="Mol. Plant">
        <title>Chromosome Scale Genome Assembly and Transcriptome Profiling of Nannochloropsis gaditana in Nitrogen Depletion.</title>
        <authorList>
            <person name="Corteggiani Carpinelli E."/>
            <person name="Telatin A."/>
            <person name="Vitulo N."/>
            <person name="Forcato C."/>
            <person name="D'Angelo M."/>
            <person name="Schiavon R."/>
            <person name="Vezzi A."/>
            <person name="Giacometti G.M."/>
            <person name="Morosinotto T."/>
            <person name="Valle G."/>
        </authorList>
    </citation>
    <scope>NUCLEOTIDE SEQUENCE [LARGE SCALE GENOMIC DNA]</scope>
    <source>
        <strain evidence="10 11">B-31</strain>
    </source>
</reference>
<comment type="function">
    <text evidence="5">Adds a myristoyl group to the N-terminal glycine residue of certain cellular proteins.</text>
</comment>
<evidence type="ECO:0000256" key="3">
    <source>
        <dbReference type="ARBA" id="ARBA00022679"/>
    </source>
</evidence>
<evidence type="ECO:0000313" key="10">
    <source>
        <dbReference type="EMBL" id="EWM28172.1"/>
    </source>
</evidence>
<feature type="domain" description="Glycylpeptide N-tetradecanoyltransferase C-terminal" evidence="9">
    <location>
        <begin position="286"/>
        <end position="463"/>
    </location>
</feature>
<accession>W7TQ34</accession>
<name>W7TQ34_9STRA</name>
<dbReference type="FunFam" id="3.40.630.170:FF:000003">
    <property type="entry name" value="Glycylpeptide N-tetradecanoyltransferase"/>
    <property type="match status" value="1"/>
</dbReference>
<dbReference type="EC" id="2.3.1.97" evidence="2 5"/>